<gene>
    <name evidence="2" type="ORF">R1sor_017312</name>
</gene>
<sequence>MLAPLSSSRSSKKRKARTTIKRLLAEGGQLLTQKEDIKLELHRHYSSLYSAVDPHQNNTASTRMLLDNVHMRISAQERGMLDEIPSHKEILDSLRLLPSGKSPGPDGFTKEVFIALWPIVGKSFCEAVVDFWVSGLLLPYFKDGMFFLLPKVDNPLTVAHWRPITLLNTIYNVIAKLLAARMAMVLPRKVPVQQQGFLRGRSTHNCILTFALVHKSLKRERKHAIFFSLDQEKAFDRLQPEFLKETMKVMGFSSMFIDRIAALQEGAETRILFDRTLLPSFQVRKGVRQGCPLSRLLFILATVPFIDTLSKENDAGNIRPVQLSGGCTVSCTCLADDFAVYTQVDESSVSNLFHLLDSLEMAAGCRVNKHKSKILVIGAARSIPDWIQHTGLQIIGRCGNMRYLGASLTTTWRGVDNGRELLARVTRKAESYSHPLLSFEARTIALKHAAFSPLIYHLLSTKFKLGTLKMADSILRDNVWAKDESGRKKKLLASPEVTALGPPNDIRKGCFMLARKFIGVQEATNFADNVRSRSATAGIFSLPQLALETSGGLSPASSFGDSLLPAVLEELHGASILPRPPTFNPGEWVDVHGKTLDLSLRASQIYLRLAGSKELAQAERFNAKWRLTWDVSQWRAVWSVFNLRKLPGRHRYFLWRVLSKAFFDGRKELHLNLPSFACEYCKSGVEDTPHIFLFCPRWRSFWRNLGTKLHGWEEVLTLISNGASIPEVIVWANRGSKANAWFNSWILASIWRLFWGERCILKYQGKYNQPHFLKLLYGVLEEMVAKRHCFKQDILSEKVSQLISLLSVVPQRYMQLIKPGHR</sequence>
<dbReference type="CDD" id="cd01650">
    <property type="entry name" value="RT_nLTR_like"/>
    <property type="match status" value="1"/>
</dbReference>
<dbReference type="PROSITE" id="PS50878">
    <property type="entry name" value="RT_POL"/>
    <property type="match status" value="1"/>
</dbReference>
<dbReference type="Pfam" id="PF00078">
    <property type="entry name" value="RVT_1"/>
    <property type="match status" value="1"/>
</dbReference>
<name>A0ABD3IA67_9MARC</name>
<reference evidence="2 3" key="1">
    <citation type="submission" date="2024-09" db="EMBL/GenBank/DDBJ databases">
        <title>Chromosome-scale assembly of Riccia sorocarpa.</title>
        <authorList>
            <person name="Paukszto L."/>
        </authorList>
    </citation>
    <scope>NUCLEOTIDE SEQUENCE [LARGE SCALE GENOMIC DNA]</scope>
    <source>
        <strain evidence="2">LP-2024</strain>
        <tissue evidence="2">Aerial parts of the thallus</tissue>
    </source>
</reference>
<feature type="domain" description="Reverse transcriptase" evidence="1">
    <location>
        <begin position="130"/>
        <end position="408"/>
    </location>
</feature>
<proteinExistence type="predicted"/>
<dbReference type="AlphaFoldDB" id="A0ABD3IA67"/>
<accession>A0ABD3IA67</accession>
<comment type="caution">
    <text evidence="2">The sequence shown here is derived from an EMBL/GenBank/DDBJ whole genome shotgun (WGS) entry which is preliminary data.</text>
</comment>
<dbReference type="Proteomes" id="UP001633002">
    <property type="component" value="Unassembled WGS sequence"/>
</dbReference>
<organism evidence="2 3">
    <name type="scientific">Riccia sorocarpa</name>
    <dbReference type="NCBI Taxonomy" id="122646"/>
    <lineage>
        <taxon>Eukaryota</taxon>
        <taxon>Viridiplantae</taxon>
        <taxon>Streptophyta</taxon>
        <taxon>Embryophyta</taxon>
        <taxon>Marchantiophyta</taxon>
        <taxon>Marchantiopsida</taxon>
        <taxon>Marchantiidae</taxon>
        <taxon>Marchantiales</taxon>
        <taxon>Ricciaceae</taxon>
        <taxon>Riccia</taxon>
    </lineage>
</organism>
<dbReference type="InterPro" id="IPR000477">
    <property type="entry name" value="RT_dom"/>
</dbReference>
<dbReference type="InterPro" id="IPR043502">
    <property type="entry name" value="DNA/RNA_pol_sf"/>
</dbReference>
<dbReference type="PANTHER" id="PTHR31635">
    <property type="entry name" value="REVERSE TRANSCRIPTASE DOMAIN-CONTAINING PROTEIN-RELATED"/>
    <property type="match status" value="1"/>
</dbReference>
<protein>
    <recommendedName>
        <fullName evidence="1">Reverse transcriptase domain-containing protein</fullName>
    </recommendedName>
</protein>
<dbReference type="PANTHER" id="PTHR31635:SF196">
    <property type="entry name" value="REVERSE TRANSCRIPTASE DOMAIN-CONTAINING PROTEIN-RELATED"/>
    <property type="match status" value="1"/>
</dbReference>
<keyword evidence="3" id="KW-1185">Reference proteome</keyword>
<evidence type="ECO:0000313" key="2">
    <source>
        <dbReference type="EMBL" id="KAL3699290.1"/>
    </source>
</evidence>
<evidence type="ECO:0000313" key="3">
    <source>
        <dbReference type="Proteomes" id="UP001633002"/>
    </source>
</evidence>
<dbReference type="SUPFAM" id="SSF56672">
    <property type="entry name" value="DNA/RNA polymerases"/>
    <property type="match status" value="1"/>
</dbReference>
<dbReference type="EMBL" id="JBJQOH010000001">
    <property type="protein sequence ID" value="KAL3699290.1"/>
    <property type="molecule type" value="Genomic_DNA"/>
</dbReference>
<evidence type="ECO:0000259" key="1">
    <source>
        <dbReference type="PROSITE" id="PS50878"/>
    </source>
</evidence>